<dbReference type="AlphaFoldDB" id="A0AAD5ZDU4"/>
<accession>A0AAD5ZDU4</accession>
<gene>
    <name evidence="6" type="ORF">LUZ61_020887</name>
</gene>
<dbReference type="InterPro" id="IPR044965">
    <property type="entry name" value="Glyco_hydro_17_plant"/>
</dbReference>
<dbReference type="EMBL" id="JAMRDG010000002">
    <property type="protein sequence ID" value="KAJ3691723.1"/>
    <property type="molecule type" value="Genomic_DNA"/>
</dbReference>
<dbReference type="GO" id="GO:0042973">
    <property type="term" value="F:glucan endo-1,3-beta-D-glucosidase activity"/>
    <property type="evidence" value="ECO:0007669"/>
    <property type="project" value="UniProtKB-ARBA"/>
</dbReference>
<dbReference type="PANTHER" id="PTHR32227">
    <property type="entry name" value="GLUCAN ENDO-1,3-BETA-GLUCOSIDASE BG1-RELATED-RELATED"/>
    <property type="match status" value="1"/>
</dbReference>
<proteinExistence type="inferred from homology"/>
<evidence type="ECO:0000256" key="2">
    <source>
        <dbReference type="ARBA" id="ARBA00022801"/>
    </source>
</evidence>
<dbReference type="Pfam" id="PF00332">
    <property type="entry name" value="Glyco_hydro_17"/>
    <property type="match status" value="1"/>
</dbReference>
<protein>
    <submittedName>
        <fullName evidence="6">Uncharacterized protein</fullName>
    </submittedName>
</protein>
<dbReference type="InterPro" id="IPR017853">
    <property type="entry name" value="GH"/>
</dbReference>
<organism evidence="6 7">
    <name type="scientific">Rhynchospora tenuis</name>
    <dbReference type="NCBI Taxonomy" id="198213"/>
    <lineage>
        <taxon>Eukaryota</taxon>
        <taxon>Viridiplantae</taxon>
        <taxon>Streptophyta</taxon>
        <taxon>Embryophyta</taxon>
        <taxon>Tracheophyta</taxon>
        <taxon>Spermatophyta</taxon>
        <taxon>Magnoliopsida</taxon>
        <taxon>Liliopsida</taxon>
        <taxon>Poales</taxon>
        <taxon>Cyperaceae</taxon>
        <taxon>Cyperoideae</taxon>
        <taxon>Rhynchosporeae</taxon>
        <taxon>Rhynchospora</taxon>
    </lineage>
</organism>
<dbReference type="Gene3D" id="3.20.20.80">
    <property type="entry name" value="Glycosidases"/>
    <property type="match status" value="1"/>
</dbReference>
<dbReference type="Proteomes" id="UP001210211">
    <property type="component" value="Unassembled WGS sequence"/>
</dbReference>
<keyword evidence="2 5" id="KW-0378">Hydrolase</keyword>
<evidence type="ECO:0000256" key="4">
    <source>
        <dbReference type="RuleBase" id="RU004335"/>
    </source>
</evidence>
<dbReference type="FunFam" id="3.20.20.80:FF:000010">
    <property type="entry name" value="glucan endo-1,3-beta-glucosidase, basic"/>
    <property type="match status" value="1"/>
</dbReference>
<dbReference type="PROSITE" id="PS00587">
    <property type="entry name" value="GLYCOSYL_HYDROL_F17"/>
    <property type="match status" value="1"/>
</dbReference>
<evidence type="ECO:0000313" key="6">
    <source>
        <dbReference type="EMBL" id="KAJ3691723.1"/>
    </source>
</evidence>
<evidence type="ECO:0000256" key="5">
    <source>
        <dbReference type="RuleBase" id="RU004336"/>
    </source>
</evidence>
<dbReference type="GO" id="GO:0005975">
    <property type="term" value="P:carbohydrate metabolic process"/>
    <property type="evidence" value="ECO:0007669"/>
    <property type="project" value="InterPro"/>
</dbReference>
<evidence type="ECO:0000256" key="1">
    <source>
        <dbReference type="ARBA" id="ARBA00008773"/>
    </source>
</evidence>
<reference evidence="6 7" key="1">
    <citation type="journal article" date="2022" name="Cell">
        <title>Repeat-based holocentromeres influence genome architecture and karyotype evolution.</title>
        <authorList>
            <person name="Hofstatter P.G."/>
            <person name="Thangavel G."/>
            <person name="Lux T."/>
            <person name="Neumann P."/>
            <person name="Vondrak T."/>
            <person name="Novak P."/>
            <person name="Zhang M."/>
            <person name="Costa L."/>
            <person name="Castellani M."/>
            <person name="Scott A."/>
            <person name="Toegelov H."/>
            <person name="Fuchs J."/>
            <person name="Mata-Sucre Y."/>
            <person name="Dias Y."/>
            <person name="Vanzela A.L.L."/>
            <person name="Huettel B."/>
            <person name="Almeida C.C.S."/>
            <person name="Simkova H."/>
            <person name="Souza G."/>
            <person name="Pedrosa-Harand A."/>
            <person name="Macas J."/>
            <person name="Mayer K.F.X."/>
            <person name="Houben A."/>
            <person name="Marques A."/>
        </authorList>
    </citation>
    <scope>NUCLEOTIDE SEQUENCE [LARGE SCALE GENOMIC DNA]</scope>
    <source>
        <strain evidence="6">RhyTen1mFocal</strain>
    </source>
</reference>
<comment type="similarity">
    <text evidence="1 4">Belongs to the glycosyl hydrolase 17 family.</text>
</comment>
<comment type="caution">
    <text evidence="6">The sequence shown here is derived from an EMBL/GenBank/DDBJ whole genome shotgun (WGS) entry which is preliminary data.</text>
</comment>
<dbReference type="SUPFAM" id="SSF51445">
    <property type="entry name" value="(Trans)glycosidases"/>
    <property type="match status" value="1"/>
</dbReference>
<keyword evidence="7" id="KW-1185">Reference proteome</keyword>
<name>A0AAD5ZDU4_9POAL</name>
<dbReference type="InterPro" id="IPR000490">
    <property type="entry name" value="Glyco_hydro_17"/>
</dbReference>
<sequence length="300" mass="32895">MIGDNLPSKSDVVRQYQSYGILAMRIYKPDGDTFNALKGTDIDVMVGVPNEELALYANDASAAASWVQNNILAYDGVSFKYIAVGNEVSGDDANNILPAMSKIWDAICSAGRQDRIMVSTAVRFDVLNNTYPPSNSVFSAPFMGPIVQFLNNTGNPLFANIYPYFAYAGNLGNIPLDYALFTATGTVVSDGQFQYQNLFSAMVDSVYTALEKAGGNNVPVVVSETGWPSYGGVDATVQNAQTYNQNLIRFLTYGTPRVPAYMEGYIFAMFNENQKPGDEVERNFGLFNPDQSPVYPIYFN</sequence>
<evidence type="ECO:0000313" key="7">
    <source>
        <dbReference type="Proteomes" id="UP001210211"/>
    </source>
</evidence>
<evidence type="ECO:0000256" key="3">
    <source>
        <dbReference type="ARBA" id="ARBA00023295"/>
    </source>
</evidence>
<keyword evidence="3 5" id="KW-0326">Glycosidase</keyword>